<keyword evidence="3" id="KW-1185">Reference proteome</keyword>
<organism evidence="2 3">
    <name type="scientific">Clathrus columnatus</name>
    <dbReference type="NCBI Taxonomy" id="1419009"/>
    <lineage>
        <taxon>Eukaryota</taxon>
        <taxon>Fungi</taxon>
        <taxon>Dikarya</taxon>
        <taxon>Basidiomycota</taxon>
        <taxon>Agaricomycotina</taxon>
        <taxon>Agaricomycetes</taxon>
        <taxon>Phallomycetidae</taxon>
        <taxon>Phallales</taxon>
        <taxon>Clathraceae</taxon>
        <taxon>Clathrus</taxon>
    </lineage>
</organism>
<name>A0AAV5AKQ4_9AGAM</name>
<feature type="compositionally biased region" description="Basic and acidic residues" evidence="1">
    <location>
        <begin position="284"/>
        <end position="294"/>
    </location>
</feature>
<proteinExistence type="predicted"/>
<protein>
    <submittedName>
        <fullName evidence="2">Uncharacterized protein</fullName>
    </submittedName>
</protein>
<gene>
    <name evidence="2" type="ORF">Clacol_008596</name>
</gene>
<sequence>MRKAKKRKQRHHDDGALKKTKKTYRHPISHKHSGVADDSDVVILDSSSEASVGDTRGHGNPKPFSMRDTRAQKSGKETYAVDLIGRFGLGIGYDKRYNTKSSGYPMKDPRSLLRVHLRNLMFPTAEMLITGYVPSIMTPWKRLGIWLYYNKKRFTNWNRSISFLKGRMGDFRWKELRKMLKVDLVDWSQEEIEFETVDIPLLLDPKGRVLVKVGDLPRMYPDHGWELEHTSVSSLAIRPRRKRKHRTCSSERDTIAATDSDGDSGSRGESVSASEYHSIVISNGEKDFESQGET</sequence>
<evidence type="ECO:0000313" key="2">
    <source>
        <dbReference type="EMBL" id="GJJ14332.1"/>
    </source>
</evidence>
<feature type="compositionally biased region" description="Basic residues" evidence="1">
    <location>
        <begin position="18"/>
        <end position="33"/>
    </location>
</feature>
<reference evidence="2" key="1">
    <citation type="submission" date="2021-10" db="EMBL/GenBank/DDBJ databases">
        <title>De novo Genome Assembly of Clathrus columnatus (Basidiomycota, Fungi) Using Illumina and Nanopore Sequence Data.</title>
        <authorList>
            <person name="Ogiso-Tanaka E."/>
            <person name="Itagaki H."/>
            <person name="Hosoya T."/>
            <person name="Hosaka K."/>
        </authorList>
    </citation>
    <scope>NUCLEOTIDE SEQUENCE</scope>
    <source>
        <strain evidence="2">MO-923</strain>
    </source>
</reference>
<evidence type="ECO:0000313" key="3">
    <source>
        <dbReference type="Proteomes" id="UP001050691"/>
    </source>
</evidence>
<dbReference type="Proteomes" id="UP001050691">
    <property type="component" value="Unassembled WGS sequence"/>
</dbReference>
<feature type="compositionally biased region" description="Basic residues" evidence="1">
    <location>
        <begin position="1"/>
        <end position="10"/>
    </location>
</feature>
<comment type="caution">
    <text evidence="2">The sequence shown here is derived from an EMBL/GenBank/DDBJ whole genome shotgun (WGS) entry which is preliminary data.</text>
</comment>
<feature type="region of interest" description="Disordered" evidence="1">
    <location>
        <begin position="240"/>
        <end position="294"/>
    </location>
</feature>
<accession>A0AAV5AKQ4</accession>
<dbReference type="EMBL" id="BPWL01000009">
    <property type="protein sequence ID" value="GJJ14332.1"/>
    <property type="molecule type" value="Genomic_DNA"/>
</dbReference>
<feature type="region of interest" description="Disordered" evidence="1">
    <location>
        <begin position="1"/>
        <end position="71"/>
    </location>
</feature>
<evidence type="ECO:0000256" key="1">
    <source>
        <dbReference type="SAM" id="MobiDB-lite"/>
    </source>
</evidence>
<dbReference type="AlphaFoldDB" id="A0AAV5AKQ4"/>